<dbReference type="NCBIfam" id="TIGR00778">
    <property type="entry name" value="ahpD_dom"/>
    <property type="match status" value="1"/>
</dbReference>
<proteinExistence type="predicted"/>
<dbReference type="NCBIfam" id="TIGR01926">
    <property type="entry name" value="peroxid_rel"/>
    <property type="match status" value="1"/>
</dbReference>
<organism evidence="2 3">
    <name type="scientific">Nitrosomonas marina</name>
    <dbReference type="NCBI Taxonomy" id="917"/>
    <lineage>
        <taxon>Bacteria</taxon>
        <taxon>Pseudomonadati</taxon>
        <taxon>Pseudomonadota</taxon>
        <taxon>Betaproteobacteria</taxon>
        <taxon>Nitrosomonadales</taxon>
        <taxon>Nitrosomonadaceae</taxon>
        <taxon>Nitrosomonas</taxon>
    </lineage>
</organism>
<evidence type="ECO:0000313" key="3">
    <source>
        <dbReference type="Proteomes" id="UP000199345"/>
    </source>
</evidence>
<dbReference type="InterPro" id="IPR003779">
    <property type="entry name" value="CMD-like"/>
</dbReference>
<dbReference type="InterPro" id="IPR029032">
    <property type="entry name" value="AhpD-like"/>
</dbReference>
<dbReference type="Gene3D" id="1.20.1290.10">
    <property type="entry name" value="AhpD-like"/>
    <property type="match status" value="1"/>
</dbReference>
<dbReference type="InterPro" id="IPR004675">
    <property type="entry name" value="AhpD_core"/>
</dbReference>
<gene>
    <name evidence="2" type="ORF">SAMN05216326_11051</name>
</gene>
<dbReference type="AlphaFoldDB" id="A0A1I0BDY7"/>
<protein>
    <submittedName>
        <fullName evidence="2">Uncharacterized peroxidase-related enzyme</fullName>
    </submittedName>
</protein>
<dbReference type="Proteomes" id="UP000199345">
    <property type="component" value="Unassembled WGS sequence"/>
</dbReference>
<keyword evidence="2" id="KW-0560">Oxidoreductase</keyword>
<keyword evidence="2" id="KW-0575">Peroxidase</keyword>
<evidence type="ECO:0000259" key="1">
    <source>
        <dbReference type="Pfam" id="PF02627"/>
    </source>
</evidence>
<dbReference type="PANTHER" id="PTHR35446:SF3">
    <property type="entry name" value="CMD DOMAIN-CONTAINING PROTEIN"/>
    <property type="match status" value="1"/>
</dbReference>
<dbReference type="GO" id="GO:0051920">
    <property type="term" value="F:peroxiredoxin activity"/>
    <property type="evidence" value="ECO:0007669"/>
    <property type="project" value="InterPro"/>
</dbReference>
<name>A0A1I0BDY7_9PROT</name>
<dbReference type="EMBL" id="FOIA01000010">
    <property type="protein sequence ID" value="SET04721.1"/>
    <property type="molecule type" value="Genomic_DNA"/>
</dbReference>
<keyword evidence="3" id="KW-1185">Reference proteome</keyword>
<dbReference type="SUPFAM" id="SSF69118">
    <property type="entry name" value="AhpD-like"/>
    <property type="match status" value="1"/>
</dbReference>
<evidence type="ECO:0000313" key="2">
    <source>
        <dbReference type="EMBL" id="SET04721.1"/>
    </source>
</evidence>
<dbReference type="RefSeq" id="WP_090657723.1">
    <property type="nucleotide sequence ID" value="NZ_FOIA01000010.1"/>
</dbReference>
<feature type="domain" description="Carboxymuconolactone decarboxylase-like" evidence="1">
    <location>
        <begin position="42"/>
        <end position="124"/>
    </location>
</feature>
<sequence length="182" mass="18968">MSRIHTPASINDAPEASKGSLEAVNKLLGSVPNLFRIVANSPQTLEGYLGLNGALGKGSLSPQTRERIALAVAQINGCNYCLAAHSYLGTNLARLSKAEIEAARRGTSSDAKAAAAVSFAVKIARNRGAVSDSDLQAVRDAGYSDAEIVEIIGNVALNTLTNYINEVLGTEIDFPVVDTLAA</sequence>
<accession>A0A1I0BDY7</accession>
<reference evidence="3" key="1">
    <citation type="submission" date="2016-10" db="EMBL/GenBank/DDBJ databases">
        <authorList>
            <person name="Varghese N."/>
            <person name="Submissions S."/>
        </authorList>
    </citation>
    <scope>NUCLEOTIDE SEQUENCE [LARGE SCALE GENOMIC DNA]</scope>
    <source>
        <strain evidence="3">Nm71</strain>
    </source>
</reference>
<dbReference type="OrthoDB" id="9801997at2"/>
<dbReference type="Pfam" id="PF02627">
    <property type="entry name" value="CMD"/>
    <property type="match status" value="1"/>
</dbReference>
<dbReference type="InterPro" id="IPR010195">
    <property type="entry name" value="Uncharacterised_peroxidase-rel"/>
</dbReference>
<dbReference type="PANTHER" id="PTHR35446">
    <property type="entry name" value="SI:CH211-175M2.5"/>
    <property type="match status" value="1"/>
</dbReference>